<dbReference type="InterPro" id="IPR013937">
    <property type="entry name" value="Sorting_nexin_C"/>
</dbReference>
<keyword evidence="4" id="KW-1185">Reference proteome</keyword>
<comment type="caution">
    <text evidence="3">The sequence shown here is derived from an EMBL/GenBank/DDBJ whole genome shotgun (WGS) entry which is preliminary data.</text>
</comment>
<protein>
    <recommendedName>
        <fullName evidence="2">Sorting nexin C-terminal domain-containing protein</fullName>
    </recommendedName>
</protein>
<proteinExistence type="predicted"/>
<dbReference type="GO" id="GO:0035091">
    <property type="term" value="F:phosphatidylinositol binding"/>
    <property type="evidence" value="ECO:0007669"/>
    <property type="project" value="TreeGrafter"/>
</dbReference>
<dbReference type="Proteomes" id="UP000708208">
    <property type="component" value="Unassembled WGS sequence"/>
</dbReference>
<dbReference type="EMBL" id="CAJVCH010563254">
    <property type="protein sequence ID" value="CAG7832039.1"/>
    <property type="molecule type" value="Genomic_DNA"/>
</dbReference>
<organism evidence="3 4">
    <name type="scientific">Allacma fusca</name>
    <dbReference type="NCBI Taxonomy" id="39272"/>
    <lineage>
        <taxon>Eukaryota</taxon>
        <taxon>Metazoa</taxon>
        <taxon>Ecdysozoa</taxon>
        <taxon>Arthropoda</taxon>
        <taxon>Hexapoda</taxon>
        <taxon>Collembola</taxon>
        <taxon>Symphypleona</taxon>
        <taxon>Sminthuridae</taxon>
        <taxon>Allacma</taxon>
    </lineage>
</organism>
<evidence type="ECO:0000256" key="1">
    <source>
        <dbReference type="SAM" id="MobiDB-lite"/>
    </source>
</evidence>
<dbReference type="PANTHER" id="PTHR22775:SF3">
    <property type="entry name" value="SORTING NEXIN-13"/>
    <property type="match status" value="1"/>
</dbReference>
<dbReference type="PANTHER" id="PTHR22775">
    <property type="entry name" value="SORTING NEXIN"/>
    <property type="match status" value="1"/>
</dbReference>
<dbReference type="OrthoDB" id="5772781at2759"/>
<name>A0A8J2LGK7_9HEXA</name>
<evidence type="ECO:0000259" key="2">
    <source>
        <dbReference type="Pfam" id="PF08628"/>
    </source>
</evidence>
<sequence length="186" mass="20758">QKAMLGDTINRRIVDYVAYLTSPVRVSGYLKNLQKSLWPNGDRISSRLSRDSEMKMRTRFAAKLSLLASLSDELKHLIGSETTRRGLLCVFDLCQDPVLNRRFILVLFEGILKTLFPDKPFTTVIQRLHYRSNRVSKYRPFLVPSATSAPSSTSTMTRSASVVGSTGTSGLGGVCNISPRSSRKKK</sequence>
<dbReference type="AlphaFoldDB" id="A0A8J2LGK7"/>
<feature type="region of interest" description="Disordered" evidence="1">
    <location>
        <begin position="146"/>
        <end position="165"/>
    </location>
</feature>
<gene>
    <name evidence="3" type="ORF">AFUS01_LOCUS41749</name>
</gene>
<dbReference type="GO" id="GO:0005769">
    <property type="term" value="C:early endosome"/>
    <property type="evidence" value="ECO:0007669"/>
    <property type="project" value="TreeGrafter"/>
</dbReference>
<feature type="domain" description="Sorting nexin C-terminal" evidence="2">
    <location>
        <begin position="3"/>
        <end position="97"/>
    </location>
</feature>
<accession>A0A8J2LGK7</accession>
<dbReference type="Pfam" id="PF08628">
    <property type="entry name" value="Nexin_C"/>
    <property type="match status" value="1"/>
</dbReference>
<reference evidence="3" key="1">
    <citation type="submission" date="2021-06" db="EMBL/GenBank/DDBJ databases">
        <authorList>
            <person name="Hodson N. C."/>
            <person name="Mongue J. A."/>
            <person name="Jaron S. K."/>
        </authorList>
    </citation>
    <scope>NUCLEOTIDE SEQUENCE</scope>
</reference>
<evidence type="ECO:0000313" key="4">
    <source>
        <dbReference type="Proteomes" id="UP000708208"/>
    </source>
</evidence>
<feature type="non-terminal residue" evidence="3">
    <location>
        <position position="1"/>
    </location>
</feature>
<evidence type="ECO:0000313" key="3">
    <source>
        <dbReference type="EMBL" id="CAG7832039.1"/>
    </source>
</evidence>